<feature type="region of interest" description="Disordered" evidence="1">
    <location>
        <begin position="1"/>
        <end position="68"/>
    </location>
</feature>
<proteinExistence type="predicted"/>
<accession>A0A914X410</accession>
<evidence type="ECO:0000313" key="5">
    <source>
        <dbReference type="WBParaSite" id="PSAMB.scaffold6580size9187.g28742.t1"/>
    </source>
</evidence>
<dbReference type="PANTHER" id="PTHR34257:SF2">
    <property type="entry name" value="E3 UBIQUITIN LIGASE TRAF3IP2"/>
    <property type="match status" value="1"/>
</dbReference>
<dbReference type="Gene3D" id="1.10.533.10">
    <property type="entry name" value="Death Domain, Fas"/>
    <property type="match status" value="1"/>
</dbReference>
<organism evidence="4 5">
    <name type="scientific">Plectus sambesii</name>
    <dbReference type="NCBI Taxonomy" id="2011161"/>
    <lineage>
        <taxon>Eukaryota</taxon>
        <taxon>Metazoa</taxon>
        <taxon>Ecdysozoa</taxon>
        <taxon>Nematoda</taxon>
        <taxon>Chromadorea</taxon>
        <taxon>Plectida</taxon>
        <taxon>Plectina</taxon>
        <taxon>Plectoidea</taxon>
        <taxon>Plectidae</taxon>
        <taxon>Plectus</taxon>
    </lineage>
</organism>
<evidence type="ECO:0000313" key="4">
    <source>
        <dbReference type="Proteomes" id="UP000887566"/>
    </source>
</evidence>
<dbReference type="PANTHER" id="PTHR34257">
    <property type="entry name" value="ADAPTER PROTEIN CIKS"/>
    <property type="match status" value="1"/>
</dbReference>
<dbReference type="InterPro" id="IPR013568">
    <property type="entry name" value="SEFIR_dom"/>
</dbReference>
<evidence type="ECO:0000259" key="2">
    <source>
        <dbReference type="Pfam" id="PF00531"/>
    </source>
</evidence>
<dbReference type="SUPFAM" id="SSF47986">
    <property type="entry name" value="DEATH domain"/>
    <property type="match status" value="1"/>
</dbReference>
<dbReference type="Proteomes" id="UP000887566">
    <property type="component" value="Unplaced"/>
</dbReference>
<dbReference type="Pfam" id="PF08357">
    <property type="entry name" value="SEFIR"/>
    <property type="match status" value="1"/>
</dbReference>
<name>A0A914X410_9BILA</name>
<dbReference type="GO" id="GO:0007165">
    <property type="term" value="P:signal transduction"/>
    <property type="evidence" value="ECO:0007669"/>
    <property type="project" value="InterPro"/>
</dbReference>
<keyword evidence="4" id="KW-1185">Reference proteome</keyword>
<evidence type="ECO:0000256" key="1">
    <source>
        <dbReference type="SAM" id="MobiDB-lite"/>
    </source>
</evidence>
<feature type="compositionally biased region" description="Low complexity" evidence="1">
    <location>
        <begin position="1"/>
        <end position="13"/>
    </location>
</feature>
<dbReference type="InterPro" id="IPR053047">
    <property type="entry name" value="E3_ubiq_ligase_TRAF3IP2"/>
</dbReference>
<protein>
    <submittedName>
        <fullName evidence="5">SEFIR domain-containing protein</fullName>
    </submittedName>
</protein>
<dbReference type="Pfam" id="PF00531">
    <property type="entry name" value="Death"/>
    <property type="match status" value="1"/>
</dbReference>
<feature type="compositionally biased region" description="Polar residues" evidence="1">
    <location>
        <begin position="25"/>
        <end position="36"/>
    </location>
</feature>
<sequence length="469" mass="52155">MAAAGNQEAENNQFPTSGDDADSGANLSSSQVLNDNGHQDLAGAEEQNDQEQLHRPTTVTVEESAPIELDNSDVATVVEVELDLDLGDNDSIGSAAASASAIPIPSFVNDLCVKDASPDVIRVLALKLDLHWMGTAHNWETLAARLGMSLDQIRYLRERCVHPTSPTVELLHYFSDVNLGYLLRLLRDELKRFDVLVDLEPYIMSLQANAVKKHLSRSDTMDSGISGPINDEPGPSHRPDPQSYAQNRVRNNLFHLQRNDPSNAFLNQHPAAIHPNAQQFAPTIAPVQRPALPQNATREFLVTFYPDDEHHTKYVKWLCKNLQKHGANVTREDKLIEAGAGDFTGALTDAFNKAHQIIVVLSDEYTRCVRPKTEDGGPALSQRAQSCRYLYRLMDAEYLTNSCVNYRFRPVLFPFVPSTAVPSGWVRNTILYQWPAQQDALFRMLFESASSNDGRFDDLASDSNILMTT</sequence>
<feature type="region of interest" description="Disordered" evidence="1">
    <location>
        <begin position="217"/>
        <end position="244"/>
    </location>
</feature>
<dbReference type="InterPro" id="IPR000488">
    <property type="entry name" value="Death_dom"/>
</dbReference>
<feature type="domain" description="SEFIR" evidence="3">
    <location>
        <begin position="301"/>
        <end position="444"/>
    </location>
</feature>
<dbReference type="InterPro" id="IPR011029">
    <property type="entry name" value="DEATH-like_dom_sf"/>
</dbReference>
<dbReference type="WBParaSite" id="PSAMB.scaffold6580size9187.g28742.t1">
    <property type="protein sequence ID" value="PSAMB.scaffold6580size9187.g28742.t1"/>
    <property type="gene ID" value="PSAMB.scaffold6580size9187.g28742"/>
</dbReference>
<feature type="domain" description="Death" evidence="2">
    <location>
        <begin position="136"/>
        <end position="188"/>
    </location>
</feature>
<dbReference type="GO" id="GO:0043123">
    <property type="term" value="P:positive regulation of canonical NF-kappaB signal transduction"/>
    <property type="evidence" value="ECO:0007669"/>
    <property type="project" value="TreeGrafter"/>
</dbReference>
<dbReference type="AlphaFoldDB" id="A0A914X410"/>
<dbReference type="GO" id="GO:0006959">
    <property type="term" value="P:humoral immune response"/>
    <property type="evidence" value="ECO:0007669"/>
    <property type="project" value="TreeGrafter"/>
</dbReference>
<reference evidence="5" key="1">
    <citation type="submission" date="2022-11" db="UniProtKB">
        <authorList>
            <consortium name="WormBaseParasite"/>
        </authorList>
    </citation>
    <scope>IDENTIFICATION</scope>
</reference>
<evidence type="ECO:0000259" key="3">
    <source>
        <dbReference type="Pfam" id="PF08357"/>
    </source>
</evidence>
<dbReference type="SUPFAM" id="SSF52200">
    <property type="entry name" value="Toll/Interleukin receptor TIR domain"/>
    <property type="match status" value="1"/>
</dbReference>
<dbReference type="InterPro" id="IPR035897">
    <property type="entry name" value="Toll_tir_struct_dom_sf"/>
</dbReference>